<proteinExistence type="predicted"/>
<evidence type="ECO:0000313" key="1">
    <source>
        <dbReference type="EMBL" id="KAG8079233.1"/>
    </source>
</evidence>
<dbReference type="OrthoDB" id="2149840at2759"/>
<name>A0A8J5W4R1_ZIZPA</name>
<accession>A0A8J5W4R1</accession>
<evidence type="ECO:0000313" key="2">
    <source>
        <dbReference type="Proteomes" id="UP000729402"/>
    </source>
</evidence>
<keyword evidence="2" id="KW-1185">Reference proteome</keyword>
<comment type="caution">
    <text evidence="1">The sequence shown here is derived from an EMBL/GenBank/DDBJ whole genome shotgun (WGS) entry which is preliminary data.</text>
</comment>
<dbReference type="EMBL" id="JAAALK010000282">
    <property type="protein sequence ID" value="KAG8079233.1"/>
    <property type="molecule type" value="Genomic_DNA"/>
</dbReference>
<reference evidence="1" key="2">
    <citation type="submission" date="2021-02" db="EMBL/GenBank/DDBJ databases">
        <authorList>
            <person name="Kimball J.A."/>
            <person name="Haas M.W."/>
            <person name="Macchietto M."/>
            <person name="Kono T."/>
            <person name="Duquette J."/>
            <person name="Shao M."/>
        </authorList>
    </citation>
    <scope>NUCLEOTIDE SEQUENCE</scope>
    <source>
        <tissue evidence="1">Fresh leaf tissue</tissue>
    </source>
</reference>
<dbReference type="Proteomes" id="UP000729402">
    <property type="component" value="Unassembled WGS sequence"/>
</dbReference>
<organism evidence="1 2">
    <name type="scientific">Zizania palustris</name>
    <name type="common">Northern wild rice</name>
    <dbReference type="NCBI Taxonomy" id="103762"/>
    <lineage>
        <taxon>Eukaryota</taxon>
        <taxon>Viridiplantae</taxon>
        <taxon>Streptophyta</taxon>
        <taxon>Embryophyta</taxon>
        <taxon>Tracheophyta</taxon>
        <taxon>Spermatophyta</taxon>
        <taxon>Magnoliopsida</taxon>
        <taxon>Liliopsida</taxon>
        <taxon>Poales</taxon>
        <taxon>Poaceae</taxon>
        <taxon>BOP clade</taxon>
        <taxon>Oryzoideae</taxon>
        <taxon>Oryzeae</taxon>
        <taxon>Zizaniinae</taxon>
        <taxon>Zizania</taxon>
    </lineage>
</organism>
<sequence>MFSKVAGGLTMILAGKMDHGHNYFNLYVSRWELKVQTENSTLTFPTTSNYDGLQIIKWLSCTRWNVRLFYIFWQGLVRSATAEQIHVTWKSCI</sequence>
<dbReference type="AlphaFoldDB" id="A0A8J5W4R1"/>
<reference evidence="1" key="1">
    <citation type="journal article" date="2021" name="bioRxiv">
        <title>Whole Genome Assembly and Annotation of Northern Wild Rice, Zizania palustris L., Supports a Whole Genome Duplication in the Zizania Genus.</title>
        <authorList>
            <person name="Haas M."/>
            <person name="Kono T."/>
            <person name="Macchietto M."/>
            <person name="Millas R."/>
            <person name="McGilp L."/>
            <person name="Shao M."/>
            <person name="Duquette J."/>
            <person name="Hirsch C.N."/>
            <person name="Kimball J."/>
        </authorList>
    </citation>
    <scope>NUCLEOTIDE SEQUENCE</scope>
    <source>
        <tissue evidence="1">Fresh leaf tissue</tissue>
    </source>
</reference>
<gene>
    <name evidence="1" type="ORF">GUJ93_ZPchr0007g3438</name>
</gene>
<protein>
    <submittedName>
        <fullName evidence="1">Uncharacterized protein</fullName>
    </submittedName>
</protein>